<evidence type="ECO:0000313" key="12">
    <source>
        <dbReference type="EMBL" id="NCJ05408.1"/>
    </source>
</evidence>
<evidence type="ECO:0000256" key="9">
    <source>
        <dbReference type="ARBA" id="ARBA00023136"/>
    </source>
</evidence>
<dbReference type="InterPro" id="IPR050510">
    <property type="entry name" value="Cation_transp_ATPase_P-type"/>
</dbReference>
<evidence type="ECO:0000256" key="1">
    <source>
        <dbReference type="ARBA" id="ARBA00004651"/>
    </source>
</evidence>
<dbReference type="PANTHER" id="PTHR43294:SF21">
    <property type="entry name" value="CATION TRANSPORTING ATPASE"/>
    <property type="match status" value="1"/>
</dbReference>
<evidence type="ECO:0000313" key="13">
    <source>
        <dbReference type="Proteomes" id="UP000607397"/>
    </source>
</evidence>
<name>A0A8K1ZWZ4_9CYAN</name>
<dbReference type="GO" id="GO:0005886">
    <property type="term" value="C:plasma membrane"/>
    <property type="evidence" value="ECO:0007669"/>
    <property type="project" value="UniProtKB-SubCell"/>
</dbReference>
<dbReference type="InterPro" id="IPR036412">
    <property type="entry name" value="HAD-like_sf"/>
</dbReference>
<dbReference type="InterPro" id="IPR018303">
    <property type="entry name" value="ATPase_P-typ_P_site"/>
</dbReference>
<keyword evidence="4 10" id="KW-0812">Transmembrane</keyword>
<evidence type="ECO:0000256" key="5">
    <source>
        <dbReference type="ARBA" id="ARBA00022741"/>
    </source>
</evidence>
<dbReference type="Pfam" id="PF00690">
    <property type="entry name" value="Cation_ATPase_N"/>
    <property type="match status" value="1"/>
</dbReference>
<feature type="transmembrane region" description="Helical" evidence="10">
    <location>
        <begin position="847"/>
        <end position="866"/>
    </location>
</feature>
<dbReference type="InterPro" id="IPR004014">
    <property type="entry name" value="ATPase_P-typ_cation-transptr_N"/>
</dbReference>
<evidence type="ECO:0000256" key="6">
    <source>
        <dbReference type="ARBA" id="ARBA00022840"/>
    </source>
</evidence>
<dbReference type="GO" id="GO:0005524">
    <property type="term" value="F:ATP binding"/>
    <property type="evidence" value="ECO:0007669"/>
    <property type="project" value="UniProtKB-KW"/>
</dbReference>
<organism evidence="12 13">
    <name type="scientific">Petrachloros mirabilis ULC683</name>
    <dbReference type="NCBI Taxonomy" id="2781853"/>
    <lineage>
        <taxon>Bacteria</taxon>
        <taxon>Bacillati</taxon>
        <taxon>Cyanobacteriota</taxon>
        <taxon>Cyanophyceae</taxon>
        <taxon>Synechococcales</taxon>
        <taxon>Petrachlorosaceae</taxon>
        <taxon>Petrachloros</taxon>
        <taxon>Petrachloros mirabilis</taxon>
    </lineage>
</organism>
<keyword evidence="13" id="KW-1185">Reference proteome</keyword>
<comment type="caution">
    <text evidence="12">The sequence shown here is derived from an EMBL/GenBank/DDBJ whole genome shotgun (WGS) entry which is preliminary data.</text>
</comment>
<dbReference type="NCBIfam" id="TIGR01494">
    <property type="entry name" value="ATPase_P-type"/>
    <property type="match status" value="3"/>
</dbReference>
<accession>A0A8K1ZWZ4</accession>
<dbReference type="PRINTS" id="PR00119">
    <property type="entry name" value="CATATPASE"/>
</dbReference>
<feature type="transmembrane region" description="Helical" evidence="10">
    <location>
        <begin position="741"/>
        <end position="760"/>
    </location>
</feature>
<feature type="transmembrane region" description="Helical" evidence="10">
    <location>
        <begin position="886"/>
        <end position="903"/>
    </location>
</feature>
<feature type="domain" description="Cation-transporting P-type ATPase N-terminal" evidence="11">
    <location>
        <begin position="3"/>
        <end position="77"/>
    </location>
</feature>
<dbReference type="Pfam" id="PF00122">
    <property type="entry name" value="E1-E2_ATPase"/>
    <property type="match status" value="1"/>
</dbReference>
<evidence type="ECO:0000256" key="2">
    <source>
        <dbReference type="ARBA" id="ARBA00005675"/>
    </source>
</evidence>
<dbReference type="FunFam" id="3.40.50.1000:FF:000001">
    <property type="entry name" value="Phospholipid-transporting ATPase IC"/>
    <property type="match status" value="1"/>
</dbReference>
<dbReference type="Proteomes" id="UP000607397">
    <property type="component" value="Unassembled WGS sequence"/>
</dbReference>
<feature type="transmembrane region" description="Helical" evidence="10">
    <location>
        <begin position="713"/>
        <end position="735"/>
    </location>
</feature>
<gene>
    <name evidence="12" type="ORF">GS597_02535</name>
</gene>
<dbReference type="FunFam" id="3.40.50.1000:FF:000028">
    <property type="entry name" value="Calcium-transporting P-type ATPase, putative"/>
    <property type="match status" value="1"/>
</dbReference>
<dbReference type="SFLD" id="SFLDS00003">
    <property type="entry name" value="Haloacid_Dehalogenase"/>
    <property type="match status" value="1"/>
</dbReference>
<dbReference type="InterPro" id="IPR006068">
    <property type="entry name" value="ATPase_P-typ_cation-transptr_C"/>
</dbReference>
<keyword evidence="9 10" id="KW-0472">Membrane</keyword>
<evidence type="ECO:0000256" key="7">
    <source>
        <dbReference type="ARBA" id="ARBA00022967"/>
    </source>
</evidence>
<evidence type="ECO:0000256" key="4">
    <source>
        <dbReference type="ARBA" id="ARBA00022692"/>
    </source>
</evidence>
<dbReference type="SFLD" id="SFLDG00002">
    <property type="entry name" value="C1.7:_P-type_atpase_like"/>
    <property type="match status" value="1"/>
</dbReference>
<reference evidence="12" key="1">
    <citation type="submission" date="2019-12" db="EMBL/GenBank/DDBJ databases">
        <title>High-Quality draft genome sequences of three cyanobacteria isolated from the limestone walls of the Old Cathedral of Coimbra.</title>
        <authorList>
            <person name="Tiago I."/>
            <person name="Soares F."/>
            <person name="Portugal A."/>
        </authorList>
    </citation>
    <scope>NUCLEOTIDE SEQUENCE [LARGE SCALE GENOMIC DNA]</scope>
    <source>
        <strain evidence="12">C</strain>
    </source>
</reference>
<keyword evidence="7" id="KW-1278">Translocase</keyword>
<dbReference type="PROSITE" id="PS00154">
    <property type="entry name" value="ATPASE_E1_E2"/>
    <property type="match status" value="1"/>
</dbReference>
<dbReference type="AlphaFoldDB" id="A0A8K1ZWZ4"/>
<evidence type="ECO:0000259" key="11">
    <source>
        <dbReference type="SMART" id="SM00831"/>
    </source>
</evidence>
<dbReference type="SUPFAM" id="SSF81653">
    <property type="entry name" value="Calcium ATPase, transduction domain A"/>
    <property type="match status" value="1"/>
</dbReference>
<dbReference type="InterPro" id="IPR023299">
    <property type="entry name" value="ATPase_P-typ_cyto_dom_N"/>
</dbReference>
<dbReference type="SUPFAM" id="SSF56784">
    <property type="entry name" value="HAD-like"/>
    <property type="match status" value="1"/>
</dbReference>
<dbReference type="PRINTS" id="PR00120">
    <property type="entry name" value="HATPASE"/>
</dbReference>
<dbReference type="Gene3D" id="3.40.1110.10">
    <property type="entry name" value="Calcium-transporting ATPase, cytoplasmic domain N"/>
    <property type="match status" value="1"/>
</dbReference>
<dbReference type="Gene3D" id="3.40.50.1000">
    <property type="entry name" value="HAD superfamily/HAD-like"/>
    <property type="match status" value="1"/>
</dbReference>
<evidence type="ECO:0000256" key="8">
    <source>
        <dbReference type="ARBA" id="ARBA00022989"/>
    </source>
</evidence>
<dbReference type="RefSeq" id="WP_161823877.1">
    <property type="nucleotide sequence ID" value="NZ_WVIC01000003.1"/>
</dbReference>
<sequence>MSDWYQTDAATVVQQLKTNVELGLSHQEASHRLEEIGPNELVEVPLKHPWQILWEQLSATTVVVLIGAALISALLKDYKDTLAILAIVILNALLGFTQDYRALQAFAALKRLAVPKVKVRRDGHWQEILARELVPGDVILLEAGNVVPADGRLLESNNLRIQESAFTGESEAVNKGVETLAGTNLTLGDRTNMVCMGTVVIYGRGQAVITATGMNTELGKIAQAMQSVEPEPTPLQRRLDQLGRRLALATLGLVILIFCLGLLRGENLHLLILTSVSIAVAVIPEGLPAVVTIALAIGSRRMLNRHALIRKLPAVETLGSVTVICSDKTGTLTENQMTVNLLQGTNRCLELPPANDEAMAASALCLPNHSNSKLDADLALLLVGSVLCNDTLLSDANDAENHPLGDPTETALVVAAQQLGFHKPDLDQAFPRLAEWPFDSDRKSMTTLHKVGNQTNLPAGLKFPPQPYLAFTKGAFSRLMPQCTHVWVQDHAEPLNKRYIQDLNSAHQRLAQTGIRILGVACRGFDLLPVPFDPQQTPISAAEMEQDLIFIGLVGMMDPVRSEAKQAVNTCQKAGIRPIMITGDHPLTARHIAAEVGIDTQAQTLTGADLNQYSITDLEKQINSVSVYARVSPQQKLKIVEALQNRGHIVAMTGDGVNDAPALRKADIGVAMGIAGTEVAKEAADMVLLDDNFATIVAAVQEGRVIYDNIRKFIKYSMTGNASGVWIMLLAPFVAMPLPLLPLQILWINLLADGLLALALSVEPAESNTMLRPPYPPKENIFGRGVGLDIVWVGLLTGLAILLLGYQSWIQGQPYWQTQVFVTLAFSRMSLALAMRSQQDLLWQAGLFTNPPMLWAVTLTFILQVAVMTLPKLQIFFSTMPLPLDALGWSLAVSTVGFWGIELKKGLLHLRRKSQTQADAP</sequence>
<dbReference type="Gene3D" id="1.20.1110.10">
    <property type="entry name" value="Calcium-transporting ATPase, transmembrane domain"/>
    <property type="match status" value="1"/>
</dbReference>
<dbReference type="InterPro" id="IPR001757">
    <property type="entry name" value="P_typ_ATPase"/>
</dbReference>
<dbReference type="InterPro" id="IPR023298">
    <property type="entry name" value="ATPase_P-typ_TM_dom_sf"/>
</dbReference>
<dbReference type="InterPro" id="IPR044492">
    <property type="entry name" value="P_typ_ATPase_HD_dom"/>
</dbReference>
<dbReference type="SUPFAM" id="SSF81660">
    <property type="entry name" value="Metal cation-transporting ATPase, ATP-binding domain N"/>
    <property type="match status" value="1"/>
</dbReference>
<dbReference type="SFLD" id="SFLDF00027">
    <property type="entry name" value="p-type_atpase"/>
    <property type="match status" value="1"/>
</dbReference>
<dbReference type="GO" id="GO:0016887">
    <property type="term" value="F:ATP hydrolysis activity"/>
    <property type="evidence" value="ECO:0007669"/>
    <property type="project" value="InterPro"/>
</dbReference>
<comment type="similarity">
    <text evidence="2">Belongs to the cation transport ATPase (P-type) (TC 3.A.3) family. Type IIA subfamily.</text>
</comment>
<protein>
    <submittedName>
        <fullName evidence="12">HAD-IC family P-type ATPase</fullName>
    </submittedName>
</protein>
<dbReference type="SUPFAM" id="SSF81665">
    <property type="entry name" value="Calcium ATPase, transmembrane domain M"/>
    <property type="match status" value="1"/>
</dbReference>
<dbReference type="InterPro" id="IPR023214">
    <property type="entry name" value="HAD_sf"/>
</dbReference>
<dbReference type="InterPro" id="IPR059000">
    <property type="entry name" value="ATPase_P-type_domA"/>
</dbReference>
<dbReference type="PANTHER" id="PTHR43294">
    <property type="entry name" value="SODIUM/POTASSIUM-TRANSPORTING ATPASE SUBUNIT ALPHA"/>
    <property type="match status" value="1"/>
</dbReference>
<keyword evidence="5" id="KW-0547">Nucleotide-binding</keyword>
<keyword evidence="3" id="KW-1003">Cell membrane</keyword>
<dbReference type="Gene3D" id="2.70.150.10">
    <property type="entry name" value="Calcium-transporting ATPase, cytoplasmic transduction domain A"/>
    <property type="match status" value="1"/>
</dbReference>
<feature type="transmembrane region" description="Helical" evidence="10">
    <location>
        <begin position="57"/>
        <end position="75"/>
    </location>
</feature>
<feature type="transmembrane region" description="Helical" evidence="10">
    <location>
        <begin position="781"/>
        <end position="804"/>
    </location>
</feature>
<keyword evidence="6" id="KW-0067">ATP-binding</keyword>
<dbReference type="InterPro" id="IPR008250">
    <property type="entry name" value="ATPase_P-typ_transduc_dom_A_sf"/>
</dbReference>
<feature type="transmembrane region" description="Helical" evidence="10">
    <location>
        <begin position="246"/>
        <end position="264"/>
    </location>
</feature>
<dbReference type="Pfam" id="PF13246">
    <property type="entry name" value="Cation_ATPase"/>
    <property type="match status" value="1"/>
</dbReference>
<evidence type="ECO:0000256" key="10">
    <source>
        <dbReference type="SAM" id="Phobius"/>
    </source>
</evidence>
<proteinExistence type="inferred from homology"/>
<comment type="subcellular location">
    <subcellularLocation>
        <location evidence="1">Cell membrane</location>
        <topology evidence="1">Multi-pass membrane protein</topology>
    </subcellularLocation>
</comment>
<evidence type="ECO:0000256" key="3">
    <source>
        <dbReference type="ARBA" id="ARBA00022475"/>
    </source>
</evidence>
<dbReference type="SMART" id="SM00831">
    <property type="entry name" value="Cation_ATPase_N"/>
    <property type="match status" value="1"/>
</dbReference>
<keyword evidence="8 10" id="KW-1133">Transmembrane helix</keyword>
<dbReference type="EMBL" id="WVIC01000003">
    <property type="protein sequence ID" value="NCJ05408.1"/>
    <property type="molecule type" value="Genomic_DNA"/>
</dbReference>
<feature type="transmembrane region" description="Helical" evidence="10">
    <location>
        <begin position="270"/>
        <end position="297"/>
    </location>
</feature>
<feature type="transmembrane region" description="Helical" evidence="10">
    <location>
        <begin position="816"/>
        <end position="835"/>
    </location>
</feature>
<dbReference type="Pfam" id="PF00689">
    <property type="entry name" value="Cation_ATPase_C"/>
    <property type="match status" value="1"/>
</dbReference>